<dbReference type="Gene3D" id="3.80.10.10">
    <property type="entry name" value="Ribonuclease Inhibitor"/>
    <property type="match status" value="3"/>
</dbReference>
<dbReference type="FunFam" id="3.80.10.10:FF:000433">
    <property type="entry name" value="Putative LRR receptor-like serine/threonine-protein kinase isoform A"/>
    <property type="match status" value="1"/>
</dbReference>
<evidence type="ECO:0000313" key="4">
    <source>
        <dbReference type="Proteomes" id="UP000215914"/>
    </source>
</evidence>
<dbReference type="AlphaFoldDB" id="A0A251SVS1"/>
<dbReference type="STRING" id="4232.A0A251SVS1"/>
<dbReference type="SUPFAM" id="SSF52058">
    <property type="entry name" value="L domain-like"/>
    <property type="match status" value="1"/>
</dbReference>
<dbReference type="InterPro" id="IPR001611">
    <property type="entry name" value="Leu-rich_rpt"/>
</dbReference>
<sequence length="415" mass="46067">MESSRWTMPEFKLLVLVLFVLISLSDIRSVAQLLPAEEVEAMKLIASKLQYSNWNVASDSCSRGFGLNNTVTFDEEEQLVDFGSNVTCNCTATVCHISRIQLRGLNLAGVLPEEFANLTNLTEIDLSRNYINGTIPTRFSQLRVSILNLIGNRISGSIPEEIGDISTLEELVLENNLLEGPLPQSLGRLPRLRRFLASANNFTGTIPESYGNLTNLEEFRIDGSSLSGRIPDFIGNWTNLMRLDLQGTSMEGPIPSSISLLTKLKELRITDLAGTSSSSFPNLQAMTQMTRLILRNCLLNGSIPEDIGEPSDLKLIDLSFNNLSGPIPKSFLTLRFNFLFLNNNSLSGEIPAWVFSSKQKIDLSYNNFNQSQQKNCYSSSLNLVSALSPSATSNEYDWCLKDQLTCSSKPNRKIK</sequence>
<dbReference type="EMBL" id="CM007902">
    <property type="protein sequence ID" value="OTG02356.1"/>
    <property type="molecule type" value="Genomic_DNA"/>
</dbReference>
<protein>
    <submittedName>
        <fullName evidence="3">Putative leucine-rich repeat domain, L domain-like protein</fullName>
    </submittedName>
</protein>
<dbReference type="PANTHER" id="PTHR48006">
    <property type="entry name" value="LEUCINE-RICH REPEAT-CONTAINING PROTEIN DDB_G0281931-RELATED"/>
    <property type="match status" value="1"/>
</dbReference>
<evidence type="ECO:0000313" key="3">
    <source>
        <dbReference type="EMBL" id="OTG02356.1"/>
    </source>
</evidence>
<reference evidence="4" key="1">
    <citation type="journal article" date="2017" name="Nature">
        <title>The sunflower genome provides insights into oil metabolism, flowering and Asterid evolution.</title>
        <authorList>
            <person name="Badouin H."/>
            <person name="Gouzy J."/>
            <person name="Grassa C.J."/>
            <person name="Murat F."/>
            <person name="Staton S.E."/>
            <person name="Cottret L."/>
            <person name="Lelandais-Briere C."/>
            <person name="Owens G.L."/>
            <person name="Carrere S."/>
            <person name="Mayjonade B."/>
            <person name="Legrand L."/>
            <person name="Gill N."/>
            <person name="Kane N.C."/>
            <person name="Bowers J.E."/>
            <person name="Hubner S."/>
            <person name="Bellec A."/>
            <person name="Berard A."/>
            <person name="Berges H."/>
            <person name="Blanchet N."/>
            <person name="Boniface M.C."/>
            <person name="Brunel D."/>
            <person name="Catrice O."/>
            <person name="Chaidir N."/>
            <person name="Claudel C."/>
            <person name="Donnadieu C."/>
            <person name="Faraut T."/>
            <person name="Fievet G."/>
            <person name="Helmstetter N."/>
            <person name="King M."/>
            <person name="Knapp S.J."/>
            <person name="Lai Z."/>
            <person name="Le Paslier M.C."/>
            <person name="Lippi Y."/>
            <person name="Lorenzon L."/>
            <person name="Mandel J.R."/>
            <person name="Marage G."/>
            <person name="Marchand G."/>
            <person name="Marquand E."/>
            <person name="Bret-Mestries E."/>
            <person name="Morien E."/>
            <person name="Nambeesan S."/>
            <person name="Nguyen T."/>
            <person name="Pegot-Espagnet P."/>
            <person name="Pouilly N."/>
            <person name="Raftis F."/>
            <person name="Sallet E."/>
            <person name="Schiex T."/>
            <person name="Thomas J."/>
            <person name="Vandecasteele C."/>
            <person name="Vares D."/>
            <person name="Vear F."/>
            <person name="Vautrin S."/>
            <person name="Crespi M."/>
            <person name="Mangin B."/>
            <person name="Burke J.M."/>
            <person name="Salse J."/>
            <person name="Munos S."/>
            <person name="Vincourt P."/>
            <person name="Rieseberg L.H."/>
            <person name="Langlade N.B."/>
        </authorList>
    </citation>
    <scope>NUCLEOTIDE SEQUENCE [LARGE SCALE GENOMIC DNA]</scope>
    <source>
        <strain evidence="4">cv. SF193</strain>
    </source>
</reference>
<feature type="signal peptide" evidence="2">
    <location>
        <begin position="1"/>
        <end position="25"/>
    </location>
</feature>
<keyword evidence="4" id="KW-1185">Reference proteome</keyword>
<evidence type="ECO:0000256" key="1">
    <source>
        <dbReference type="ARBA" id="ARBA00004479"/>
    </source>
</evidence>
<dbReference type="PANTHER" id="PTHR48006:SF61">
    <property type="entry name" value="PROTEIN KINASE DOMAIN-CONTAINING PROTEIN"/>
    <property type="match status" value="1"/>
</dbReference>
<dbReference type="Proteomes" id="UP000215914">
    <property type="component" value="Chromosome 13"/>
</dbReference>
<accession>A0A251SVS1</accession>
<dbReference type="GO" id="GO:0016020">
    <property type="term" value="C:membrane"/>
    <property type="evidence" value="ECO:0007669"/>
    <property type="project" value="UniProtKB-SubCell"/>
</dbReference>
<dbReference type="FunFam" id="3.80.10.10:FF:000838">
    <property type="entry name" value="Probable LRR receptor-like serine/threonine-protein kinase At1g53440"/>
    <property type="match status" value="1"/>
</dbReference>
<dbReference type="InParanoid" id="A0A251SVS1"/>
<dbReference type="InterPro" id="IPR051824">
    <property type="entry name" value="LRR_Rcpt-Like_S/T_Kinase"/>
</dbReference>
<feature type="chain" id="PRO_5011993062" evidence="2">
    <location>
        <begin position="26"/>
        <end position="415"/>
    </location>
</feature>
<gene>
    <name evidence="3" type="ORF">HannXRQ_Chr13g0412151</name>
</gene>
<proteinExistence type="predicted"/>
<comment type="subcellular location">
    <subcellularLocation>
        <location evidence="1">Membrane</location>
        <topology evidence="1">Single-pass type I membrane protein</topology>
    </subcellularLocation>
</comment>
<name>A0A251SVS1_HELAN</name>
<dbReference type="OMA" id="NCTISDE"/>
<evidence type="ECO:0000256" key="2">
    <source>
        <dbReference type="SAM" id="SignalP"/>
    </source>
</evidence>
<organism evidence="3 4">
    <name type="scientific">Helianthus annuus</name>
    <name type="common">Common sunflower</name>
    <dbReference type="NCBI Taxonomy" id="4232"/>
    <lineage>
        <taxon>Eukaryota</taxon>
        <taxon>Viridiplantae</taxon>
        <taxon>Streptophyta</taxon>
        <taxon>Embryophyta</taxon>
        <taxon>Tracheophyta</taxon>
        <taxon>Spermatophyta</taxon>
        <taxon>Magnoliopsida</taxon>
        <taxon>eudicotyledons</taxon>
        <taxon>Gunneridae</taxon>
        <taxon>Pentapetalae</taxon>
        <taxon>asterids</taxon>
        <taxon>campanulids</taxon>
        <taxon>Asterales</taxon>
        <taxon>Asteraceae</taxon>
        <taxon>Asteroideae</taxon>
        <taxon>Heliantheae alliance</taxon>
        <taxon>Heliantheae</taxon>
        <taxon>Helianthus</taxon>
    </lineage>
</organism>
<keyword evidence="2" id="KW-0732">Signal</keyword>
<dbReference type="Pfam" id="PF00560">
    <property type="entry name" value="LRR_1"/>
    <property type="match status" value="4"/>
</dbReference>
<dbReference type="InterPro" id="IPR032675">
    <property type="entry name" value="LRR_dom_sf"/>
</dbReference>